<accession>A0A2G6K9S6</accession>
<dbReference type="Proteomes" id="UP000230821">
    <property type="component" value="Unassembled WGS sequence"/>
</dbReference>
<dbReference type="GO" id="GO:0003700">
    <property type="term" value="F:DNA-binding transcription factor activity"/>
    <property type="evidence" value="ECO:0007669"/>
    <property type="project" value="TreeGrafter"/>
</dbReference>
<proteinExistence type="predicted"/>
<sequence>MPKERSKPTLEEIAGLSGTSVATVSRVVNASSPVSKDLEQRVKQAMQELGFEPKQPKERTKPYLLALISPGVVDPTGAAIINGAQEEANRLGLCLMVIDVTEKQGYPVQNLQLFNHLSFDGIILDHGRLDPEEFVQEYNLRDSPIVVISRQIDSPDLYCINSDRESGMFQATRYLLSLNHREIAYLGGDPALYISQTRLQGILRALDEAGLSLKDELYRTGANTIDGGFELAASVLNQAGEKRPSAFLCYNDLMAIGAMHAIRSFGLTVPEDISVVGFNETYFTPHTNPPLTTVSQHKTREGQLAVQKIHNVLHGYDANKSGFTLLECPLVVRESTAPCKSL</sequence>
<comment type="caution">
    <text evidence="5">The sequence shown here is derived from an EMBL/GenBank/DDBJ whole genome shotgun (WGS) entry which is preliminary data.</text>
</comment>
<dbReference type="SUPFAM" id="SSF47413">
    <property type="entry name" value="lambda repressor-like DNA-binding domains"/>
    <property type="match status" value="1"/>
</dbReference>
<evidence type="ECO:0000313" key="5">
    <source>
        <dbReference type="EMBL" id="PIE32413.1"/>
    </source>
</evidence>
<evidence type="ECO:0000256" key="2">
    <source>
        <dbReference type="ARBA" id="ARBA00023125"/>
    </source>
</evidence>
<evidence type="ECO:0000313" key="6">
    <source>
        <dbReference type="Proteomes" id="UP000230821"/>
    </source>
</evidence>
<dbReference type="AlphaFoldDB" id="A0A2G6K9S6"/>
<dbReference type="InterPro" id="IPR046335">
    <property type="entry name" value="LacI/GalR-like_sensor"/>
</dbReference>
<dbReference type="PANTHER" id="PTHR30146:SF153">
    <property type="entry name" value="LACTOSE OPERON REPRESSOR"/>
    <property type="match status" value="1"/>
</dbReference>
<dbReference type="CDD" id="cd01392">
    <property type="entry name" value="HTH_LacI"/>
    <property type="match status" value="1"/>
</dbReference>
<dbReference type="CDD" id="cd06267">
    <property type="entry name" value="PBP1_LacI_sugar_binding-like"/>
    <property type="match status" value="1"/>
</dbReference>
<reference evidence="5 6" key="1">
    <citation type="submission" date="2017-10" db="EMBL/GenBank/DDBJ databases">
        <title>Novel microbial diversity and functional potential in the marine mammal oral microbiome.</title>
        <authorList>
            <person name="Dudek N.K."/>
            <person name="Sun C.L."/>
            <person name="Burstein D."/>
            <person name="Kantor R.S."/>
            <person name="Aliaga Goltsman D.S."/>
            <person name="Bik E.M."/>
            <person name="Thomas B.C."/>
            <person name="Banfield J.F."/>
            <person name="Relman D.A."/>
        </authorList>
    </citation>
    <scope>NUCLEOTIDE SEQUENCE [LARGE SCALE GENOMIC DNA]</scope>
    <source>
        <strain evidence="5">DOLJORAL78_47_16</strain>
    </source>
</reference>
<dbReference type="InterPro" id="IPR028082">
    <property type="entry name" value="Peripla_BP_I"/>
</dbReference>
<protein>
    <recommendedName>
        <fullName evidence="4">HTH lacI-type domain-containing protein</fullName>
    </recommendedName>
</protein>
<dbReference type="GO" id="GO:0000976">
    <property type="term" value="F:transcription cis-regulatory region binding"/>
    <property type="evidence" value="ECO:0007669"/>
    <property type="project" value="TreeGrafter"/>
</dbReference>
<dbReference type="Gene3D" id="3.40.50.2300">
    <property type="match status" value="2"/>
</dbReference>
<evidence type="ECO:0000256" key="3">
    <source>
        <dbReference type="ARBA" id="ARBA00023163"/>
    </source>
</evidence>
<dbReference type="SUPFAM" id="SSF53822">
    <property type="entry name" value="Periplasmic binding protein-like I"/>
    <property type="match status" value="1"/>
</dbReference>
<dbReference type="InterPro" id="IPR010982">
    <property type="entry name" value="Lambda_DNA-bd_dom_sf"/>
</dbReference>
<dbReference type="SMART" id="SM00354">
    <property type="entry name" value="HTH_LACI"/>
    <property type="match status" value="1"/>
</dbReference>
<dbReference type="Pfam" id="PF00356">
    <property type="entry name" value="LacI"/>
    <property type="match status" value="1"/>
</dbReference>
<dbReference type="Pfam" id="PF13377">
    <property type="entry name" value="Peripla_BP_3"/>
    <property type="match status" value="1"/>
</dbReference>
<feature type="domain" description="HTH lacI-type" evidence="4">
    <location>
        <begin position="8"/>
        <end position="62"/>
    </location>
</feature>
<dbReference type="InterPro" id="IPR000843">
    <property type="entry name" value="HTH_LacI"/>
</dbReference>
<dbReference type="EMBL" id="PDSK01000114">
    <property type="protein sequence ID" value="PIE32413.1"/>
    <property type="molecule type" value="Genomic_DNA"/>
</dbReference>
<keyword evidence="2" id="KW-0238">DNA-binding</keyword>
<dbReference type="PANTHER" id="PTHR30146">
    <property type="entry name" value="LACI-RELATED TRANSCRIPTIONAL REPRESSOR"/>
    <property type="match status" value="1"/>
</dbReference>
<gene>
    <name evidence="5" type="ORF">CSA56_15500</name>
</gene>
<dbReference type="PROSITE" id="PS50932">
    <property type="entry name" value="HTH_LACI_2"/>
    <property type="match status" value="1"/>
</dbReference>
<name>A0A2G6K9S6_9BACT</name>
<keyword evidence="3" id="KW-0804">Transcription</keyword>
<keyword evidence="1" id="KW-0805">Transcription regulation</keyword>
<evidence type="ECO:0000256" key="1">
    <source>
        <dbReference type="ARBA" id="ARBA00023015"/>
    </source>
</evidence>
<evidence type="ECO:0000259" key="4">
    <source>
        <dbReference type="PROSITE" id="PS50932"/>
    </source>
</evidence>
<dbReference type="Gene3D" id="1.10.260.40">
    <property type="entry name" value="lambda repressor-like DNA-binding domains"/>
    <property type="match status" value="1"/>
</dbReference>
<organism evidence="5 6">
    <name type="scientific">candidate division KSB3 bacterium</name>
    <dbReference type="NCBI Taxonomy" id="2044937"/>
    <lineage>
        <taxon>Bacteria</taxon>
        <taxon>candidate division KSB3</taxon>
    </lineage>
</organism>